<evidence type="ECO:0000256" key="4">
    <source>
        <dbReference type="ARBA" id="ARBA00022741"/>
    </source>
</evidence>
<feature type="domain" description="Mur ligase N-terminal catalytic" evidence="12">
    <location>
        <begin position="27"/>
        <end position="98"/>
    </location>
</feature>
<comment type="function">
    <text evidence="10 11">Involved in cell wall formation. Catalyzes the final step in the synthesis of UDP-N-acetylmuramoyl-pentapeptide, the precursor of murein.</text>
</comment>
<evidence type="ECO:0000256" key="5">
    <source>
        <dbReference type="ARBA" id="ARBA00022840"/>
    </source>
</evidence>
<organism evidence="15">
    <name type="scientific">Dictyoglomus thermophilum</name>
    <dbReference type="NCBI Taxonomy" id="14"/>
    <lineage>
        <taxon>Bacteria</taxon>
        <taxon>Pseudomonadati</taxon>
        <taxon>Dictyoglomota</taxon>
        <taxon>Dictyoglomia</taxon>
        <taxon>Dictyoglomales</taxon>
        <taxon>Dictyoglomaceae</taxon>
        <taxon>Dictyoglomus</taxon>
    </lineage>
</organism>
<dbReference type="InterPro" id="IPR051046">
    <property type="entry name" value="MurCDEF_CellWall_CoF430Synth"/>
</dbReference>
<dbReference type="InterPro" id="IPR036565">
    <property type="entry name" value="Mur-like_cat_sf"/>
</dbReference>
<dbReference type="PANTHER" id="PTHR43024">
    <property type="entry name" value="UDP-N-ACETYLMURAMOYL-TRIPEPTIDE--D-ALANYL-D-ALANINE LIGASE"/>
    <property type="match status" value="1"/>
</dbReference>
<evidence type="ECO:0000256" key="9">
    <source>
        <dbReference type="ARBA" id="ARBA00023316"/>
    </source>
</evidence>
<dbReference type="Gene3D" id="3.90.190.20">
    <property type="entry name" value="Mur ligase, C-terminal domain"/>
    <property type="match status" value="1"/>
</dbReference>
<feature type="binding site" evidence="10">
    <location>
        <begin position="112"/>
        <end position="118"/>
    </location>
    <ligand>
        <name>ATP</name>
        <dbReference type="ChEBI" id="CHEBI:30616"/>
    </ligand>
</feature>
<evidence type="ECO:0000259" key="13">
    <source>
        <dbReference type="Pfam" id="PF02875"/>
    </source>
</evidence>
<dbReference type="AlphaFoldDB" id="A0A7C2D025"/>
<dbReference type="EMBL" id="DTDV01000015">
    <property type="protein sequence ID" value="HGK23851.1"/>
    <property type="molecule type" value="Genomic_DNA"/>
</dbReference>
<accession>A0A7C2D025</accession>
<keyword evidence="3 10" id="KW-0132">Cell division</keyword>
<dbReference type="GO" id="GO:0005737">
    <property type="term" value="C:cytoplasm"/>
    <property type="evidence" value="ECO:0007669"/>
    <property type="project" value="UniProtKB-SubCell"/>
</dbReference>
<sequence>MSLNLTVEDILKATKGILIKGNFKDKVDSISTDSRNIKKDDIFIALKGEKFDGHEFVKDAILKGAKGVIVSRDVNLESEAFIIKVQDTLKALQDIANYYLKTLNAKVIGVTGSSGKTTTKNLIGSLLRLIGKVYVSKENFNNEIGVPLSILEAEKDVDFLVLEMAMRGKGEISLLSKIAEPDIGVITNIGWAHIGRLGSREAIMEAKAEIFDYIKRDGIAILNRDDSFSMKIYERLHIKKYTFGFEEGSDLRGLILDKGKESYTLGLYFPDGKNLILSLPVYPLNIYRNLLSALLVLWSISPESIYRVKEDFDFSLPKQRLDVKRNKDGLVIIDDTYNANPDSMKTAIEYLEVLDVSRRKVALLGDMLELGNYSIEEHKEVIEEVLKRNIDLVVLYGQEMKKALDEFEKTDWSKVHWSDNPEEIKSILRKILKPKDVVLIKGSRAMHMEDFVRFLEEEYDCSVKY</sequence>
<dbReference type="SUPFAM" id="SSF53623">
    <property type="entry name" value="MurD-like peptide ligases, catalytic domain"/>
    <property type="match status" value="1"/>
</dbReference>
<keyword evidence="4 10" id="KW-0547">Nucleotide-binding</keyword>
<dbReference type="InterPro" id="IPR013221">
    <property type="entry name" value="Mur_ligase_cen"/>
</dbReference>
<dbReference type="InterPro" id="IPR005863">
    <property type="entry name" value="UDP-N-AcMur_synth"/>
</dbReference>
<dbReference type="InterPro" id="IPR035911">
    <property type="entry name" value="MurE/MurF_N"/>
</dbReference>
<dbReference type="Pfam" id="PF01225">
    <property type="entry name" value="Mur_ligase"/>
    <property type="match status" value="1"/>
</dbReference>
<dbReference type="SUPFAM" id="SSF63418">
    <property type="entry name" value="MurE/MurF N-terminal domain"/>
    <property type="match status" value="1"/>
</dbReference>
<comment type="catalytic activity">
    <reaction evidence="10 11">
        <text>D-alanyl-D-alanine + UDP-N-acetyl-alpha-D-muramoyl-L-alanyl-gamma-D-glutamyl-meso-2,6-diaminopimelate + ATP = UDP-N-acetyl-alpha-D-muramoyl-L-alanyl-gamma-D-glutamyl-meso-2,6-diaminopimeloyl-D-alanyl-D-alanine + ADP + phosphate + H(+)</text>
        <dbReference type="Rhea" id="RHEA:28374"/>
        <dbReference type="ChEBI" id="CHEBI:15378"/>
        <dbReference type="ChEBI" id="CHEBI:30616"/>
        <dbReference type="ChEBI" id="CHEBI:43474"/>
        <dbReference type="ChEBI" id="CHEBI:57822"/>
        <dbReference type="ChEBI" id="CHEBI:61386"/>
        <dbReference type="ChEBI" id="CHEBI:83905"/>
        <dbReference type="ChEBI" id="CHEBI:456216"/>
        <dbReference type="EC" id="6.3.2.10"/>
    </reaction>
</comment>
<evidence type="ECO:0000256" key="1">
    <source>
        <dbReference type="ARBA" id="ARBA00022490"/>
    </source>
</evidence>
<name>A0A7C2D025_DICTH</name>
<keyword evidence="5 10" id="KW-0067">ATP-binding</keyword>
<dbReference type="GO" id="GO:0071555">
    <property type="term" value="P:cell wall organization"/>
    <property type="evidence" value="ECO:0007669"/>
    <property type="project" value="UniProtKB-KW"/>
</dbReference>
<evidence type="ECO:0000256" key="3">
    <source>
        <dbReference type="ARBA" id="ARBA00022618"/>
    </source>
</evidence>
<dbReference type="GO" id="GO:0047480">
    <property type="term" value="F:UDP-N-acetylmuramoyl-tripeptide-D-alanyl-D-alanine ligase activity"/>
    <property type="evidence" value="ECO:0007669"/>
    <property type="project" value="UniProtKB-UniRule"/>
</dbReference>
<dbReference type="GO" id="GO:0008360">
    <property type="term" value="P:regulation of cell shape"/>
    <property type="evidence" value="ECO:0007669"/>
    <property type="project" value="UniProtKB-KW"/>
</dbReference>
<dbReference type="Pfam" id="PF08245">
    <property type="entry name" value="Mur_ligase_M"/>
    <property type="match status" value="1"/>
</dbReference>
<dbReference type="PANTHER" id="PTHR43024:SF1">
    <property type="entry name" value="UDP-N-ACETYLMURAMOYL-TRIPEPTIDE--D-ALANYL-D-ALANINE LIGASE"/>
    <property type="match status" value="1"/>
</dbReference>
<dbReference type="Gene3D" id="3.40.1190.10">
    <property type="entry name" value="Mur-like, catalytic domain"/>
    <property type="match status" value="1"/>
</dbReference>
<dbReference type="GO" id="GO:0009252">
    <property type="term" value="P:peptidoglycan biosynthetic process"/>
    <property type="evidence" value="ECO:0007669"/>
    <property type="project" value="UniProtKB-UniRule"/>
</dbReference>
<dbReference type="EC" id="6.3.2.10" evidence="10 11"/>
<proteinExistence type="inferred from homology"/>
<keyword evidence="2 10" id="KW-0436">Ligase</keyword>
<protein>
    <recommendedName>
        <fullName evidence="10 11">UDP-N-acetylmuramoyl-tripeptide--D-alanyl-D-alanine ligase</fullName>
        <ecNumber evidence="10 11">6.3.2.10</ecNumber>
    </recommendedName>
    <alternativeName>
        <fullName evidence="10">D-alanyl-D-alanine-adding enzyme</fullName>
    </alternativeName>
</protein>
<comment type="caution">
    <text evidence="15">The sequence shown here is derived from an EMBL/GenBank/DDBJ whole genome shotgun (WGS) entry which is preliminary data.</text>
</comment>
<feature type="domain" description="Mur ligase central" evidence="14">
    <location>
        <begin position="110"/>
        <end position="296"/>
    </location>
</feature>
<gene>
    <name evidence="10" type="primary">murF</name>
    <name evidence="15" type="ORF">ENU78_05310</name>
</gene>
<dbReference type="SUPFAM" id="SSF53244">
    <property type="entry name" value="MurD-like peptide ligases, peptide-binding domain"/>
    <property type="match status" value="1"/>
</dbReference>
<dbReference type="GO" id="GO:0051301">
    <property type="term" value="P:cell division"/>
    <property type="evidence" value="ECO:0007669"/>
    <property type="project" value="UniProtKB-KW"/>
</dbReference>
<keyword evidence="1 10" id="KW-0963">Cytoplasm</keyword>
<dbReference type="UniPathway" id="UPA00219"/>
<keyword evidence="6 10" id="KW-0133">Cell shape</keyword>
<evidence type="ECO:0000259" key="12">
    <source>
        <dbReference type="Pfam" id="PF01225"/>
    </source>
</evidence>
<keyword evidence="9 10" id="KW-0961">Cell wall biogenesis/degradation</keyword>
<evidence type="ECO:0000259" key="14">
    <source>
        <dbReference type="Pfam" id="PF08245"/>
    </source>
</evidence>
<dbReference type="InterPro" id="IPR036615">
    <property type="entry name" value="Mur_ligase_C_dom_sf"/>
</dbReference>
<keyword evidence="8 10" id="KW-0131">Cell cycle</keyword>
<evidence type="ECO:0000256" key="2">
    <source>
        <dbReference type="ARBA" id="ARBA00022598"/>
    </source>
</evidence>
<comment type="similarity">
    <text evidence="10">Belongs to the MurCDEF family. MurF subfamily.</text>
</comment>
<dbReference type="HAMAP" id="MF_02019">
    <property type="entry name" value="MurF"/>
    <property type="match status" value="1"/>
</dbReference>
<dbReference type="InterPro" id="IPR004101">
    <property type="entry name" value="Mur_ligase_C"/>
</dbReference>
<evidence type="ECO:0000256" key="6">
    <source>
        <dbReference type="ARBA" id="ARBA00022960"/>
    </source>
</evidence>
<comment type="pathway">
    <text evidence="10 11">Cell wall biogenesis; peptidoglycan biosynthesis.</text>
</comment>
<dbReference type="NCBIfam" id="TIGR01143">
    <property type="entry name" value="murF"/>
    <property type="match status" value="1"/>
</dbReference>
<evidence type="ECO:0000313" key="15">
    <source>
        <dbReference type="EMBL" id="HGK23851.1"/>
    </source>
</evidence>
<reference evidence="15" key="1">
    <citation type="journal article" date="2020" name="mSystems">
        <title>Genome- and Community-Level Interaction Insights into Carbon Utilization and Element Cycling Functions of Hydrothermarchaeota in Hydrothermal Sediment.</title>
        <authorList>
            <person name="Zhou Z."/>
            <person name="Liu Y."/>
            <person name="Xu W."/>
            <person name="Pan J."/>
            <person name="Luo Z.H."/>
            <person name="Li M."/>
        </authorList>
    </citation>
    <scope>NUCLEOTIDE SEQUENCE [LARGE SCALE GENOMIC DNA]</scope>
    <source>
        <strain evidence="15">SpSt-70</strain>
    </source>
</reference>
<feature type="domain" description="Mur ligase C-terminal" evidence="13">
    <location>
        <begin position="320"/>
        <end position="444"/>
    </location>
</feature>
<evidence type="ECO:0000256" key="8">
    <source>
        <dbReference type="ARBA" id="ARBA00023306"/>
    </source>
</evidence>
<dbReference type="GO" id="GO:0005524">
    <property type="term" value="F:ATP binding"/>
    <property type="evidence" value="ECO:0007669"/>
    <property type="project" value="UniProtKB-UniRule"/>
</dbReference>
<keyword evidence="7 10" id="KW-0573">Peptidoglycan synthesis</keyword>
<dbReference type="Pfam" id="PF02875">
    <property type="entry name" value="Mur_ligase_C"/>
    <property type="match status" value="1"/>
</dbReference>
<comment type="subcellular location">
    <subcellularLocation>
        <location evidence="10 11">Cytoplasm</location>
    </subcellularLocation>
</comment>
<evidence type="ECO:0000256" key="10">
    <source>
        <dbReference type="HAMAP-Rule" id="MF_02019"/>
    </source>
</evidence>
<evidence type="ECO:0000256" key="7">
    <source>
        <dbReference type="ARBA" id="ARBA00022984"/>
    </source>
</evidence>
<dbReference type="InterPro" id="IPR000713">
    <property type="entry name" value="Mur_ligase_N"/>
</dbReference>
<dbReference type="Gene3D" id="3.40.1390.10">
    <property type="entry name" value="MurE/MurF, N-terminal domain"/>
    <property type="match status" value="1"/>
</dbReference>
<evidence type="ECO:0000256" key="11">
    <source>
        <dbReference type="RuleBase" id="RU004136"/>
    </source>
</evidence>